<feature type="transmembrane region" description="Helical" evidence="2">
    <location>
        <begin position="121"/>
        <end position="137"/>
    </location>
</feature>
<keyword evidence="2" id="KW-0472">Membrane</keyword>
<evidence type="ECO:0000259" key="6">
    <source>
        <dbReference type="Pfam" id="PF23226"/>
    </source>
</evidence>
<feature type="transmembrane region" description="Helical" evidence="2">
    <location>
        <begin position="404"/>
        <end position="423"/>
    </location>
</feature>
<dbReference type="Gene3D" id="3.60.10.10">
    <property type="entry name" value="Endonuclease/exonuclease/phosphatase"/>
    <property type="match status" value="1"/>
</dbReference>
<dbReference type="InterPro" id="IPR053912">
    <property type="entry name" value="PGAP2IP_TM_1nd"/>
</dbReference>
<feature type="domain" description="PGAP2IP second transmembrane" evidence="4">
    <location>
        <begin position="509"/>
        <end position="682"/>
    </location>
</feature>
<dbReference type="GO" id="GO:0005935">
    <property type="term" value="C:cellular bud neck"/>
    <property type="evidence" value="ECO:0007669"/>
    <property type="project" value="EnsemblFungi"/>
</dbReference>
<evidence type="ECO:0000256" key="1">
    <source>
        <dbReference type="SAM" id="MobiDB-lite"/>
    </source>
</evidence>
<feature type="transmembrane region" description="Helical" evidence="2">
    <location>
        <begin position="514"/>
        <end position="538"/>
    </location>
</feature>
<dbReference type="STRING" id="1266660.A0A1G4K5K1"/>
<gene>
    <name evidence="7" type="ORF">LADA_0H17568G</name>
</gene>
<feature type="transmembrane region" description="Helical" evidence="2">
    <location>
        <begin position="605"/>
        <end position="625"/>
    </location>
</feature>
<feature type="region of interest" description="Disordered" evidence="1">
    <location>
        <begin position="244"/>
        <end position="271"/>
    </location>
</feature>
<feature type="transmembrane region" description="Helical" evidence="2">
    <location>
        <begin position="435"/>
        <end position="454"/>
    </location>
</feature>
<evidence type="ECO:0000313" key="8">
    <source>
        <dbReference type="Proteomes" id="UP000190274"/>
    </source>
</evidence>
<keyword evidence="8" id="KW-1185">Reference proteome</keyword>
<evidence type="ECO:0000259" key="4">
    <source>
        <dbReference type="Pfam" id="PF23021"/>
    </source>
</evidence>
<feature type="transmembrane region" description="Helical" evidence="2">
    <location>
        <begin position="382"/>
        <end position="398"/>
    </location>
</feature>
<dbReference type="InterPro" id="IPR057315">
    <property type="entry name" value="Exo_endo_phos_PGAP2IP_C"/>
</dbReference>
<feature type="transmembrane region" description="Helical" evidence="2">
    <location>
        <begin position="355"/>
        <end position="375"/>
    </location>
</feature>
<dbReference type="InterPro" id="IPR051916">
    <property type="entry name" value="GPI-anchor_lipid_remodeler"/>
</dbReference>
<dbReference type="InterPro" id="IPR019402">
    <property type="entry name" value="CWH43_N"/>
</dbReference>
<feature type="transmembrane region" description="Helical" evidence="2">
    <location>
        <begin position="149"/>
        <end position="167"/>
    </location>
</feature>
<name>A0A1G4K5K1_9SACH</name>
<keyword evidence="2" id="KW-0812">Transmembrane</keyword>
<feature type="transmembrane region" description="Helical" evidence="2">
    <location>
        <begin position="65"/>
        <end position="87"/>
    </location>
</feature>
<keyword evidence="2" id="KW-1133">Transmembrane helix</keyword>
<feature type="transmembrane region" description="Helical" evidence="2">
    <location>
        <begin position="179"/>
        <end position="199"/>
    </location>
</feature>
<dbReference type="PANTHER" id="PTHR14859:SF1">
    <property type="entry name" value="PGAP2-INTERACTING PROTEIN"/>
    <property type="match status" value="1"/>
</dbReference>
<dbReference type="SUPFAM" id="SSF56219">
    <property type="entry name" value="DNase I-like"/>
    <property type="match status" value="1"/>
</dbReference>
<dbReference type="EMBL" id="LT598461">
    <property type="protein sequence ID" value="SCU99101.1"/>
    <property type="molecule type" value="Genomic_DNA"/>
</dbReference>
<protein>
    <submittedName>
        <fullName evidence="7">LADA_0H17568g1_1</fullName>
    </submittedName>
</protein>
<dbReference type="OrthoDB" id="68581at2759"/>
<dbReference type="Pfam" id="PF23226">
    <property type="entry name" value="Exo_endo_phos_PGAP2IP"/>
    <property type="match status" value="1"/>
</dbReference>
<dbReference type="InterPro" id="IPR053911">
    <property type="entry name" value="PGAP2IP_TM_2nd"/>
</dbReference>
<organism evidence="7 8">
    <name type="scientific">Lachancea dasiensis</name>
    <dbReference type="NCBI Taxonomy" id="1072105"/>
    <lineage>
        <taxon>Eukaryota</taxon>
        <taxon>Fungi</taxon>
        <taxon>Dikarya</taxon>
        <taxon>Ascomycota</taxon>
        <taxon>Saccharomycotina</taxon>
        <taxon>Saccharomycetes</taxon>
        <taxon>Saccharomycetales</taxon>
        <taxon>Saccharomycetaceae</taxon>
        <taxon>Lachancea</taxon>
    </lineage>
</organism>
<proteinExistence type="predicted"/>
<feature type="domain" description="CWH43-like N-terminal" evidence="3">
    <location>
        <begin position="6"/>
        <end position="204"/>
    </location>
</feature>
<dbReference type="GO" id="GO:0005886">
    <property type="term" value="C:plasma membrane"/>
    <property type="evidence" value="ECO:0007669"/>
    <property type="project" value="EnsemblFungi"/>
</dbReference>
<evidence type="ECO:0000259" key="3">
    <source>
        <dbReference type="Pfam" id="PF10277"/>
    </source>
</evidence>
<dbReference type="InterPro" id="IPR036691">
    <property type="entry name" value="Endo/exonu/phosph_ase_sf"/>
</dbReference>
<dbReference type="PANTHER" id="PTHR14859">
    <property type="entry name" value="CALCOFLUOR WHITE HYPERSENSITIVE PROTEIN PRECURSOR"/>
    <property type="match status" value="1"/>
</dbReference>
<feature type="transmembrane region" description="Helical" evidence="2">
    <location>
        <begin position="665"/>
        <end position="688"/>
    </location>
</feature>
<dbReference type="Pfam" id="PF10277">
    <property type="entry name" value="Frag1"/>
    <property type="match status" value="1"/>
</dbReference>
<dbReference type="GO" id="GO:0006506">
    <property type="term" value="P:GPI anchor biosynthetic process"/>
    <property type="evidence" value="ECO:0007669"/>
    <property type="project" value="EnsemblFungi"/>
</dbReference>
<accession>A0A1G4K5K1</accession>
<dbReference type="GO" id="GO:0031505">
    <property type="term" value="P:fungal-type cell wall organization"/>
    <property type="evidence" value="ECO:0007669"/>
    <property type="project" value="EnsemblFungi"/>
</dbReference>
<sequence>MVTVNASIVPVVHTVCASAAFLAALIVGCKLHYIKIITNAHYTYPEEWFPSVSATIGDRYPERSIFQILIALTSFPRFLLLLGHYMINKSTPCFIVGVLRTVTCGGWVYITSTDDHDVHDVFMISYIVLTLPWDLLVIRNSEFKKSKKVLMSTFFATMFPLIYWFIQHNVYHRAGAYSIYAYFEWALIILDIGFDSLAYKDFKKLSLNLELTSSVGNWFFMFENKESLQPAAAHEIQKVIEEDSGPSAALDTTGDSDPDCDYSSGDESNGDDDFSELLEDEHAVLLSADDTELRIMLQEDEDMAYVTGTGSSLNVPAQDSMAYILINILNSLLFWTLLTSLLCMVWYFPLWYMGISGYEASILSVLAPIFLYLPAVPMVTDVYGPLFAAVIGIGAYVVDEPESRLLTASLAAGIASLTFCNTLRSIATQRATQMYTITWILGLIGSVILKMAFFSNNPLWPILNEKNGGWNKSGLAVMTLVAVFTPHVNAIHYQGVQPSTPQGTRFMTKCLVSTGFGALIFSIHQLLTDASTIIYWSWEGWNTGGSQGPLTWPYSSVTCCCMLIAALTAQKFSGNPSIPSVLLVTSTGILAAPSITGWLNYTFGGLAYVVATIWMIPTYFTKMNILRSPWVFTSAFLVYLVLILAHVWTVAYAFVPYGWLLRERIGHVLAFSTTLIALGATVGMRAHVKAQRISTRFWKNVYFIITLFLISIGAITYRLAPTGVPTPYNIEDNMITAGIWTVHFGLDNDMWSSEAQMIQLLKDMEVDVVGLLETDTQRITMGNRDLTSKMAHDLQMYADFGPGPNKHTWGCVLLSKFPIVNSTHYLMPSPVGELAPAIHATLKTYDDILVDVFVFHGGQEEDEEDRRLQSEELARIMGSTDRPSILLSYLVTEPGEGNYNNYVSEISGMYDIDPSDSDRWCQYILYKKLARTGYARVSRGTVTDTELQLGKFKVLSQEELEAYGDTIYDFELLDEDIEVEESLKFPDQYHGDGKRGHHYHVFEEPRHYQMPW</sequence>
<dbReference type="FunFam" id="3.60.10.10:FF:000031">
    <property type="entry name" value="Calcofluor white hypersensitive protein"/>
    <property type="match status" value="1"/>
</dbReference>
<dbReference type="Pfam" id="PF23021">
    <property type="entry name" value="6TM_2nd_PGAP2IP"/>
    <property type="match status" value="1"/>
</dbReference>
<feature type="domain" description="PGAP2IP C-terminal nuclease-like" evidence="6">
    <location>
        <begin position="733"/>
        <end position="959"/>
    </location>
</feature>
<feature type="transmembrane region" description="Helical" evidence="2">
    <location>
        <begin position="637"/>
        <end position="659"/>
    </location>
</feature>
<dbReference type="GO" id="GO:0005934">
    <property type="term" value="C:cellular bud tip"/>
    <property type="evidence" value="ECO:0007669"/>
    <property type="project" value="EnsemblFungi"/>
</dbReference>
<evidence type="ECO:0000256" key="2">
    <source>
        <dbReference type="SAM" id="Phobius"/>
    </source>
</evidence>
<evidence type="ECO:0000313" key="7">
    <source>
        <dbReference type="EMBL" id="SCU99101.1"/>
    </source>
</evidence>
<reference evidence="7 8" key="1">
    <citation type="submission" date="2016-03" db="EMBL/GenBank/DDBJ databases">
        <authorList>
            <person name="Devillers H."/>
        </authorList>
    </citation>
    <scope>NUCLEOTIDE SEQUENCE [LARGE SCALE GENOMIC DNA]</scope>
    <source>
        <strain evidence="7">CBS 10888</strain>
    </source>
</reference>
<dbReference type="Pfam" id="PF23022">
    <property type="entry name" value="6TM_1st_PGAP2IP"/>
    <property type="match status" value="1"/>
</dbReference>
<dbReference type="AlphaFoldDB" id="A0A1G4K5K1"/>
<feature type="domain" description="PGAP2IP first transmembrane" evidence="5">
    <location>
        <begin position="333"/>
        <end position="483"/>
    </location>
</feature>
<dbReference type="Proteomes" id="UP000190274">
    <property type="component" value="Chromosome H"/>
</dbReference>
<dbReference type="GO" id="GO:0005783">
    <property type="term" value="C:endoplasmic reticulum"/>
    <property type="evidence" value="ECO:0007669"/>
    <property type="project" value="TreeGrafter"/>
</dbReference>
<evidence type="ECO:0000259" key="5">
    <source>
        <dbReference type="Pfam" id="PF23022"/>
    </source>
</evidence>
<feature type="transmembrane region" description="Helical" evidence="2">
    <location>
        <begin position="700"/>
        <end position="720"/>
    </location>
</feature>
<feature type="transmembrane region" description="Helical" evidence="2">
    <location>
        <begin position="474"/>
        <end position="493"/>
    </location>
</feature>
<feature type="transmembrane region" description="Helical" evidence="2">
    <location>
        <begin position="6"/>
        <end position="27"/>
    </location>
</feature>
<feature type="transmembrane region" description="Helical" evidence="2">
    <location>
        <begin position="322"/>
        <end position="349"/>
    </location>
</feature>